<dbReference type="PANTHER" id="PTHR36504">
    <property type="entry name" value="LIPOPOLYSACCHARIDE EXPORT SYSTEM PROTEIN LPTA"/>
    <property type="match status" value="1"/>
</dbReference>
<dbReference type="GO" id="GO:0017089">
    <property type="term" value="F:glycolipid transfer activity"/>
    <property type="evidence" value="ECO:0007669"/>
    <property type="project" value="TreeGrafter"/>
</dbReference>
<dbReference type="GO" id="GO:0009279">
    <property type="term" value="C:cell outer membrane"/>
    <property type="evidence" value="ECO:0007669"/>
    <property type="project" value="TreeGrafter"/>
</dbReference>
<dbReference type="InterPro" id="IPR005653">
    <property type="entry name" value="OstA-like_N"/>
</dbReference>
<dbReference type="Pfam" id="PF03968">
    <property type="entry name" value="LptD_N"/>
    <property type="match status" value="1"/>
</dbReference>
<dbReference type="GO" id="GO:0015920">
    <property type="term" value="P:lipopolysaccharide transport"/>
    <property type="evidence" value="ECO:0007669"/>
    <property type="project" value="TreeGrafter"/>
</dbReference>
<evidence type="ECO:0000256" key="1">
    <source>
        <dbReference type="ARBA" id="ARBA00022729"/>
    </source>
</evidence>
<comment type="caution">
    <text evidence="3">The sequence shown here is derived from an EMBL/GenBank/DDBJ whole genome shotgun (WGS) entry which is preliminary data.</text>
</comment>
<reference evidence="3" key="1">
    <citation type="journal article" date="2014" name="Front. Microbiol.">
        <title>High frequency of phylogenetically diverse reductive dehalogenase-homologous genes in deep subseafloor sedimentary metagenomes.</title>
        <authorList>
            <person name="Kawai M."/>
            <person name="Futagami T."/>
            <person name="Toyoda A."/>
            <person name="Takaki Y."/>
            <person name="Nishi S."/>
            <person name="Hori S."/>
            <person name="Arai W."/>
            <person name="Tsubouchi T."/>
            <person name="Morono Y."/>
            <person name="Uchiyama I."/>
            <person name="Ito T."/>
            <person name="Fujiyama A."/>
            <person name="Inagaki F."/>
            <person name="Takami H."/>
        </authorList>
    </citation>
    <scope>NUCLEOTIDE SEQUENCE</scope>
    <source>
        <strain evidence="3">Expedition CK06-06</strain>
    </source>
</reference>
<dbReference type="InterPro" id="IPR052037">
    <property type="entry name" value="LPS_export_LptA"/>
</dbReference>
<dbReference type="Gene3D" id="2.60.450.10">
    <property type="entry name" value="Lipopolysaccharide (LPS) transport protein A like domain"/>
    <property type="match status" value="2"/>
</dbReference>
<evidence type="ECO:0000259" key="2">
    <source>
        <dbReference type="Pfam" id="PF03968"/>
    </source>
</evidence>
<sequence>MKNCKKFYFNRFLLTFIILSLIILLSFCASAQEEKKESVVNIQADNVIYDKSTDKMIFGGNVIITQEDITLTAQEADFDVDKKIGQIKGDIRLVQSDITITGETLEAFLNDKKYIFQGKVILVQERKDEEDKKDNITWNCNNLEIFTDTQDLTATGEVKILKKDYTITAEEAIYNDKEQEINLIGKVRIEEKEGGRWITGDKAIFYIETERLEVEGNVRSGIKLD</sequence>
<dbReference type="GO" id="GO:0030288">
    <property type="term" value="C:outer membrane-bounded periplasmic space"/>
    <property type="evidence" value="ECO:0007669"/>
    <property type="project" value="TreeGrafter"/>
</dbReference>
<evidence type="ECO:0000313" key="3">
    <source>
        <dbReference type="EMBL" id="GAF71463.1"/>
    </source>
</evidence>
<dbReference type="EMBL" id="BARS01000080">
    <property type="protein sequence ID" value="GAF71463.1"/>
    <property type="molecule type" value="Genomic_DNA"/>
</dbReference>
<organism evidence="3">
    <name type="scientific">marine sediment metagenome</name>
    <dbReference type="NCBI Taxonomy" id="412755"/>
    <lineage>
        <taxon>unclassified sequences</taxon>
        <taxon>metagenomes</taxon>
        <taxon>ecological metagenomes</taxon>
    </lineage>
</organism>
<keyword evidence="1" id="KW-0732">Signal</keyword>
<feature type="domain" description="Organic solvent tolerance-like N-terminal" evidence="2">
    <location>
        <begin position="72"/>
        <end position="210"/>
    </location>
</feature>
<name>X0RRU4_9ZZZZ</name>
<dbReference type="AlphaFoldDB" id="X0RRU4"/>
<protein>
    <recommendedName>
        <fullName evidence="2">Organic solvent tolerance-like N-terminal domain-containing protein</fullName>
    </recommendedName>
</protein>
<proteinExistence type="predicted"/>
<gene>
    <name evidence="3" type="ORF">S01H1_00245</name>
</gene>
<accession>X0RRU4</accession>
<dbReference type="PANTHER" id="PTHR36504:SF1">
    <property type="entry name" value="LIPOPOLYSACCHARIDE EXPORT SYSTEM PROTEIN LPTA"/>
    <property type="match status" value="1"/>
</dbReference>